<evidence type="ECO:0000313" key="3">
    <source>
        <dbReference type="EMBL" id="BAT72663.1"/>
    </source>
</evidence>
<gene>
    <name evidence="3" type="primary">Vigan.01G008900</name>
    <name evidence="3" type="ORF">VIGAN_01008900</name>
</gene>
<evidence type="ECO:0000313" key="4">
    <source>
        <dbReference type="Proteomes" id="UP000291084"/>
    </source>
</evidence>
<dbReference type="AlphaFoldDB" id="A0A0S3QWE1"/>
<dbReference type="GO" id="GO:0005634">
    <property type="term" value="C:nucleus"/>
    <property type="evidence" value="ECO:0007669"/>
    <property type="project" value="TreeGrafter"/>
</dbReference>
<evidence type="ECO:0000256" key="2">
    <source>
        <dbReference type="ARBA" id="ARBA00047984"/>
    </source>
</evidence>
<dbReference type="EMBL" id="AP015034">
    <property type="protein sequence ID" value="BAT72663.1"/>
    <property type="molecule type" value="Genomic_DNA"/>
</dbReference>
<comment type="catalytic activity">
    <reaction evidence="2">
        <text>ATP + H2O = ADP + phosphate + H(+)</text>
        <dbReference type="Rhea" id="RHEA:13065"/>
        <dbReference type="ChEBI" id="CHEBI:15377"/>
        <dbReference type="ChEBI" id="CHEBI:15378"/>
        <dbReference type="ChEBI" id="CHEBI:30616"/>
        <dbReference type="ChEBI" id="CHEBI:43474"/>
        <dbReference type="ChEBI" id="CHEBI:456216"/>
        <dbReference type="EC" id="3.6.4.13"/>
    </reaction>
</comment>
<dbReference type="PANTHER" id="PTHR18934:SF229">
    <property type="entry name" value="DEXH-BOX ATP-DEPENDENT RNA HELICASE DEXH3"/>
    <property type="match status" value="1"/>
</dbReference>
<organism evidence="3 4">
    <name type="scientific">Vigna angularis var. angularis</name>
    <dbReference type="NCBI Taxonomy" id="157739"/>
    <lineage>
        <taxon>Eukaryota</taxon>
        <taxon>Viridiplantae</taxon>
        <taxon>Streptophyta</taxon>
        <taxon>Embryophyta</taxon>
        <taxon>Tracheophyta</taxon>
        <taxon>Spermatophyta</taxon>
        <taxon>Magnoliopsida</taxon>
        <taxon>eudicotyledons</taxon>
        <taxon>Gunneridae</taxon>
        <taxon>Pentapetalae</taxon>
        <taxon>rosids</taxon>
        <taxon>fabids</taxon>
        <taxon>Fabales</taxon>
        <taxon>Fabaceae</taxon>
        <taxon>Papilionoideae</taxon>
        <taxon>50 kb inversion clade</taxon>
        <taxon>NPAAA clade</taxon>
        <taxon>indigoferoid/millettioid clade</taxon>
        <taxon>Phaseoleae</taxon>
        <taxon>Vigna</taxon>
    </lineage>
</organism>
<dbReference type="PANTHER" id="PTHR18934">
    <property type="entry name" value="ATP-DEPENDENT RNA HELICASE"/>
    <property type="match status" value="1"/>
</dbReference>
<reference evidence="3 4" key="1">
    <citation type="journal article" date="2015" name="Sci. Rep.">
        <title>The power of single molecule real-time sequencing technology in the de novo assembly of a eukaryotic genome.</title>
        <authorList>
            <person name="Sakai H."/>
            <person name="Naito K."/>
            <person name="Ogiso-Tanaka E."/>
            <person name="Takahashi Y."/>
            <person name="Iseki K."/>
            <person name="Muto C."/>
            <person name="Satou K."/>
            <person name="Teruya K."/>
            <person name="Shiroma A."/>
            <person name="Shimoji M."/>
            <person name="Hirano T."/>
            <person name="Itoh T."/>
            <person name="Kaga A."/>
            <person name="Tomooka N."/>
        </authorList>
    </citation>
    <scope>NUCLEOTIDE SEQUENCE [LARGE SCALE GENOMIC DNA]</scope>
    <source>
        <strain evidence="4">cv. Shumari</strain>
    </source>
</reference>
<evidence type="ECO:0000256" key="1">
    <source>
        <dbReference type="ARBA" id="ARBA00012552"/>
    </source>
</evidence>
<accession>A0A0S3QWE1</accession>
<dbReference type="InterPro" id="IPR027417">
    <property type="entry name" value="P-loop_NTPase"/>
</dbReference>
<dbReference type="GO" id="GO:0003724">
    <property type="term" value="F:RNA helicase activity"/>
    <property type="evidence" value="ECO:0007669"/>
    <property type="project" value="UniProtKB-EC"/>
</dbReference>
<keyword evidence="4" id="KW-1185">Reference proteome</keyword>
<dbReference type="GO" id="GO:0003723">
    <property type="term" value="F:RNA binding"/>
    <property type="evidence" value="ECO:0007669"/>
    <property type="project" value="TreeGrafter"/>
</dbReference>
<dbReference type="EC" id="3.6.4.13" evidence="1"/>
<proteinExistence type="predicted"/>
<dbReference type="SUPFAM" id="SSF52540">
    <property type="entry name" value="P-loop containing nucleoside triphosphate hydrolases"/>
    <property type="match status" value="1"/>
</dbReference>
<name>A0A0S3QWE1_PHAAN</name>
<sequence>MTFWGRGRAGRVRLGQCYHLFPRCFFEAFADYQLAELLSTPLQSLCLQIKYNLEPSLSFYPASVFIFPMNY</sequence>
<dbReference type="Proteomes" id="UP000291084">
    <property type="component" value="Chromosome 1"/>
</dbReference>
<protein>
    <recommendedName>
        <fullName evidence="1">RNA helicase</fullName>
        <ecNumber evidence="1">3.6.4.13</ecNumber>
    </recommendedName>
</protein>